<reference evidence="6" key="1">
    <citation type="submission" date="2022-03" db="EMBL/GenBank/DDBJ databases">
        <title>Complete genome sequence of Caldinitratiruptor microaerophilus.</title>
        <authorList>
            <person name="Mukaiyama R."/>
            <person name="Nishiyama T."/>
            <person name="Ueda K."/>
        </authorList>
    </citation>
    <scope>NUCLEOTIDE SEQUENCE</scope>
    <source>
        <strain evidence="6">JCM 16183</strain>
    </source>
</reference>
<keyword evidence="7" id="KW-1185">Reference proteome</keyword>
<dbReference type="GO" id="GO:0005829">
    <property type="term" value="C:cytosol"/>
    <property type="evidence" value="ECO:0007669"/>
    <property type="project" value="TreeGrafter"/>
</dbReference>
<evidence type="ECO:0000256" key="2">
    <source>
        <dbReference type="ARBA" id="ARBA00023125"/>
    </source>
</evidence>
<dbReference type="InterPro" id="IPR000595">
    <property type="entry name" value="cNMP-bd_dom"/>
</dbReference>
<evidence type="ECO:0000313" key="7">
    <source>
        <dbReference type="Proteomes" id="UP001163687"/>
    </source>
</evidence>
<dbReference type="PROSITE" id="PS51063">
    <property type="entry name" value="HTH_CRP_2"/>
    <property type="match status" value="1"/>
</dbReference>
<dbReference type="GO" id="GO:0003700">
    <property type="term" value="F:DNA-binding transcription factor activity"/>
    <property type="evidence" value="ECO:0007669"/>
    <property type="project" value="TreeGrafter"/>
</dbReference>
<feature type="domain" description="Cyclic nucleotide-binding" evidence="4">
    <location>
        <begin position="14"/>
        <end position="134"/>
    </location>
</feature>
<dbReference type="InterPro" id="IPR036388">
    <property type="entry name" value="WH-like_DNA-bd_sf"/>
</dbReference>
<dbReference type="CDD" id="cd00038">
    <property type="entry name" value="CAP_ED"/>
    <property type="match status" value="1"/>
</dbReference>
<dbReference type="EMBL" id="AP025628">
    <property type="protein sequence ID" value="BDG61176.1"/>
    <property type="molecule type" value="Genomic_DNA"/>
</dbReference>
<dbReference type="InterPro" id="IPR012318">
    <property type="entry name" value="HTH_CRP"/>
</dbReference>
<dbReference type="PROSITE" id="PS50042">
    <property type="entry name" value="CNMP_BINDING_3"/>
    <property type="match status" value="1"/>
</dbReference>
<dbReference type="Pfam" id="PF00027">
    <property type="entry name" value="cNMP_binding"/>
    <property type="match status" value="1"/>
</dbReference>
<dbReference type="InterPro" id="IPR014710">
    <property type="entry name" value="RmlC-like_jellyroll"/>
</dbReference>
<evidence type="ECO:0000256" key="3">
    <source>
        <dbReference type="ARBA" id="ARBA00023163"/>
    </source>
</evidence>
<dbReference type="InterPro" id="IPR036390">
    <property type="entry name" value="WH_DNA-bd_sf"/>
</dbReference>
<proteinExistence type="predicted"/>
<dbReference type="PANTHER" id="PTHR24567:SF68">
    <property type="entry name" value="DNA-BINDING TRANSCRIPTIONAL DUAL REGULATOR CRP"/>
    <property type="match status" value="1"/>
</dbReference>
<evidence type="ECO:0000313" key="6">
    <source>
        <dbReference type="EMBL" id="BDG61176.1"/>
    </source>
</evidence>
<dbReference type="SMART" id="SM00100">
    <property type="entry name" value="cNMP"/>
    <property type="match status" value="1"/>
</dbReference>
<dbReference type="RefSeq" id="WP_264841848.1">
    <property type="nucleotide sequence ID" value="NZ_AP025628.1"/>
</dbReference>
<feature type="domain" description="HTH crp-type" evidence="5">
    <location>
        <begin position="148"/>
        <end position="227"/>
    </location>
</feature>
<dbReference type="KEGG" id="cmic:caldi_22660"/>
<dbReference type="PANTHER" id="PTHR24567">
    <property type="entry name" value="CRP FAMILY TRANSCRIPTIONAL REGULATORY PROTEIN"/>
    <property type="match status" value="1"/>
</dbReference>
<dbReference type="PRINTS" id="PR00034">
    <property type="entry name" value="HTHCRP"/>
</dbReference>
<keyword evidence="2" id="KW-0238">DNA-binding</keyword>
<dbReference type="Pfam" id="PF13545">
    <property type="entry name" value="HTH_Crp_2"/>
    <property type="match status" value="1"/>
</dbReference>
<accession>A0AA35G8K9</accession>
<dbReference type="SUPFAM" id="SSF51206">
    <property type="entry name" value="cAMP-binding domain-like"/>
    <property type="match status" value="1"/>
</dbReference>
<keyword evidence="1" id="KW-0805">Transcription regulation</keyword>
<dbReference type="SUPFAM" id="SSF46785">
    <property type="entry name" value="Winged helix' DNA-binding domain"/>
    <property type="match status" value="1"/>
</dbReference>
<dbReference type="SMART" id="SM00419">
    <property type="entry name" value="HTH_CRP"/>
    <property type="match status" value="1"/>
</dbReference>
<dbReference type="Gene3D" id="2.60.120.10">
    <property type="entry name" value="Jelly Rolls"/>
    <property type="match status" value="1"/>
</dbReference>
<protein>
    <submittedName>
        <fullName evidence="6">cAMP-binding protein</fullName>
    </submittedName>
</protein>
<dbReference type="Gene3D" id="1.10.10.10">
    <property type="entry name" value="Winged helix-like DNA-binding domain superfamily/Winged helix DNA-binding domain"/>
    <property type="match status" value="1"/>
</dbReference>
<dbReference type="AlphaFoldDB" id="A0AA35G8K9"/>
<dbReference type="Proteomes" id="UP001163687">
    <property type="component" value="Chromosome"/>
</dbReference>
<dbReference type="GO" id="GO:0003677">
    <property type="term" value="F:DNA binding"/>
    <property type="evidence" value="ECO:0007669"/>
    <property type="project" value="UniProtKB-KW"/>
</dbReference>
<evidence type="ECO:0000259" key="5">
    <source>
        <dbReference type="PROSITE" id="PS51063"/>
    </source>
</evidence>
<evidence type="ECO:0000256" key="1">
    <source>
        <dbReference type="ARBA" id="ARBA00023015"/>
    </source>
</evidence>
<name>A0AA35G8K9_9FIRM</name>
<sequence>MARQEPSELATVIDLSIFEPFEREQLSHQAYVVNLAEGSHLFAEADEVNAIFLVIQGTVYCYRSSLAGREVRERVAGPGELVCPLAIVDGRPAPASVRARCDSQCVAIPADVARQSVERATPFGRAIVKELCRCCRRMSRQLTLLSLEGTEQRVAWVLSELCENPGNATEVAATVTRAGPVELRLTHGDLAALVGTSREVVSRALSHLRGLGLVQTGRRRIAVPDVLRLVRFTRGSAEPEPGNVTPGCGTRRR</sequence>
<gene>
    <name evidence="6" type="ORF">caldi_22660</name>
</gene>
<evidence type="ECO:0000259" key="4">
    <source>
        <dbReference type="PROSITE" id="PS50042"/>
    </source>
</evidence>
<keyword evidence="3" id="KW-0804">Transcription</keyword>
<dbReference type="InterPro" id="IPR018490">
    <property type="entry name" value="cNMP-bd_dom_sf"/>
</dbReference>
<organism evidence="6 7">
    <name type="scientific">Caldinitratiruptor microaerophilus</name>
    <dbReference type="NCBI Taxonomy" id="671077"/>
    <lineage>
        <taxon>Bacteria</taxon>
        <taxon>Bacillati</taxon>
        <taxon>Bacillota</taxon>
        <taxon>Clostridia</taxon>
        <taxon>Eubacteriales</taxon>
        <taxon>Symbiobacteriaceae</taxon>
        <taxon>Caldinitratiruptor</taxon>
    </lineage>
</organism>
<dbReference type="InterPro" id="IPR050397">
    <property type="entry name" value="Env_Response_Regulators"/>
</dbReference>